<dbReference type="EMBL" id="LKCW01000142">
    <property type="protein sequence ID" value="KPM38153.1"/>
    <property type="molecule type" value="Genomic_DNA"/>
</dbReference>
<dbReference type="AlphaFoldDB" id="A0A0P7AKJ3"/>
<keyword evidence="10" id="KW-1185">Reference proteome</keyword>
<evidence type="ECO:0000256" key="6">
    <source>
        <dbReference type="ARBA" id="ARBA00023049"/>
    </source>
</evidence>
<feature type="domain" description="Peptidase M3A/M3B catalytic" evidence="8">
    <location>
        <begin position="216"/>
        <end position="638"/>
    </location>
</feature>
<dbReference type="GO" id="GO:0006508">
    <property type="term" value="P:proteolysis"/>
    <property type="evidence" value="ECO:0007669"/>
    <property type="project" value="UniProtKB-KW"/>
</dbReference>
<dbReference type="GO" id="GO:0004222">
    <property type="term" value="F:metalloendopeptidase activity"/>
    <property type="evidence" value="ECO:0007669"/>
    <property type="project" value="InterPro"/>
</dbReference>
<evidence type="ECO:0000313" key="9">
    <source>
        <dbReference type="EMBL" id="KPM38153.1"/>
    </source>
</evidence>
<keyword evidence="5 7" id="KW-0862">Zinc</keyword>
<evidence type="ECO:0000256" key="7">
    <source>
        <dbReference type="RuleBase" id="RU003435"/>
    </source>
</evidence>
<evidence type="ECO:0000256" key="2">
    <source>
        <dbReference type="ARBA" id="ARBA00022670"/>
    </source>
</evidence>
<dbReference type="Gene3D" id="1.20.1050.40">
    <property type="entry name" value="Endopeptidase. Chain P, domain 1"/>
    <property type="match status" value="1"/>
</dbReference>
<dbReference type="SUPFAM" id="SSF55486">
    <property type="entry name" value="Metalloproteases ('zincins'), catalytic domain"/>
    <property type="match status" value="1"/>
</dbReference>
<sequence length="639" mass="74025">MTDIPPQPLPRLIPAGEVIINAKRILGEFREVRDSLVRNVDPSTACFENVVKPLVDVENRTQGDLQVMAMLRYASPDKALREASDEAVRLMSECDAEFTASRNLYTLIKAVKDKGEPLDFEASKYLDKLIKDFSRCGHGALDEGQIRCYLDRRNEIDNLRRQYNRNVREENGGIWCSLEALDGLSAQDISRFEEGTNHDQEGMRLVRHRRVNFESIMKYARNPLTRKRMYLSDACKLSENLDLFREVTMKRDENARLLGYSSHASFRLENRVAKTTDWVIDFLSQLADVLLPQGKKEMQSLLEVKKKYLAENFEYPQDHPDTMPPWDYAFYSRIALEAFQVDHVKISEYFPLTYTASAMLDLFSSYIRIQFVPVPSEDLDGSRWHEDVEAWGVWDMREATKGEFVGYLYMDLLWRPNKYPGAQNVNLQCSYLKDDGNRVYPATILMCGFPRPTDSGCTLLKHHEVVTLFHELGHGIHDLVSRTSYVAFHGHRSPPDFAEAPSVMLENWCWMKDQLKLLSCHFTKLDPRILRDWQKNHPGQEVPPEKIPEELLNDLVRSRTHNRALWYLRQLALSQFDMAVHNVSSHEECYGLDPGNMYNDLMEKHTFLTNPEPQDRGHPHTDFGHLFSGYDAGYYSYLA</sequence>
<comment type="cofactor">
    <cofactor evidence="7">
        <name>Zn(2+)</name>
        <dbReference type="ChEBI" id="CHEBI:29105"/>
    </cofactor>
    <text evidence="7">Binds 1 zinc ion.</text>
</comment>
<comment type="caution">
    <text evidence="9">The sequence shown here is derived from an EMBL/GenBank/DDBJ whole genome shotgun (WGS) entry which is preliminary data.</text>
</comment>
<dbReference type="InterPro" id="IPR045090">
    <property type="entry name" value="Pept_M3A_M3B"/>
</dbReference>
<dbReference type="OrthoDB" id="534666at2759"/>
<evidence type="ECO:0000256" key="3">
    <source>
        <dbReference type="ARBA" id="ARBA00022723"/>
    </source>
</evidence>
<protein>
    <recommendedName>
        <fullName evidence="8">Peptidase M3A/M3B catalytic domain-containing protein</fullName>
    </recommendedName>
</protein>
<keyword evidence="4 7" id="KW-0378">Hydrolase</keyword>
<proteinExistence type="inferred from homology"/>
<dbReference type="PANTHER" id="PTHR11804:SF84">
    <property type="entry name" value="SACCHAROLYSIN"/>
    <property type="match status" value="1"/>
</dbReference>
<evidence type="ECO:0000256" key="5">
    <source>
        <dbReference type="ARBA" id="ARBA00022833"/>
    </source>
</evidence>
<dbReference type="GO" id="GO:0006518">
    <property type="term" value="P:peptide metabolic process"/>
    <property type="evidence" value="ECO:0007669"/>
    <property type="project" value="TreeGrafter"/>
</dbReference>
<dbReference type="InterPro" id="IPR024077">
    <property type="entry name" value="Neurolysin/TOP_dom2"/>
</dbReference>
<dbReference type="Proteomes" id="UP000050424">
    <property type="component" value="Unassembled WGS sequence"/>
</dbReference>
<dbReference type="Gene3D" id="1.10.1370.10">
    <property type="entry name" value="Neurolysin, domain 3"/>
    <property type="match status" value="1"/>
</dbReference>
<dbReference type="InterPro" id="IPR024079">
    <property type="entry name" value="MetalloPept_cat_dom_sf"/>
</dbReference>
<comment type="similarity">
    <text evidence="1 7">Belongs to the peptidase M3 family.</text>
</comment>
<name>A0A0P7AKJ3_9HYPO</name>
<dbReference type="Pfam" id="PF01432">
    <property type="entry name" value="Peptidase_M3"/>
    <property type="match status" value="1"/>
</dbReference>
<dbReference type="PANTHER" id="PTHR11804">
    <property type="entry name" value="PROTEASE M3 THIMET OLIGOPEPTIDASE-RELATED"/>
    <property type="match status" value="1"/>
</dbReference>
<accession>A0A0P7AKJ3</accession>
<keyword evidence="6 7" id="KW-0482">Metalloprotease</keyword>
<dbReference type="GO" id="GO:0005758">
    <property type="term" value="C:mitochondrial intermembrane space"/>
    <property type="evidence" value="ECO:0007669"/>
    <property type="project" value="TreeGrafter"/>
</dbReference>
<evidence type="ECO:0000259" key="8">
    <source>
        <dbReference type="Pfam" id="PF01432"/>
    </source>
</evidence>
<dbReference type="Gene3D" id="3.40.390.10">
    <property type="entry name" value="Collagenase (Catalytic Domain)"/>
    <property type="match status" value="1"/>
</dbReference>
<gene>
    <name evidence="9" type="ORF">AK830_g8410</name>
</gene>
<dbReference type="GO" id="GO:0046872">
    <property type="term" value="F:metal ion binding"/>
    <property type="evidence" value="ECO:0007669"/>
    <property type="project" value="UniProtKB-UniRule"/>
</dbReference>
<keyword evidence="3 7" id="KW-0479">Metal-binding</keyword>
<organism evidence="9 10">
    <name type="scientific">Neonectria ditissima</name>
    <dbReference type="NCBI Taxonomy" id="78410"/>
    <lineage>
        <taxon>Eukaryota</taxon>
        <taxon>Fungi</taxon>
        <taxon>Dikarya</taxon>
        <taxon>Ascomycota</taxon>
        <taxon>Pezizomycotina</taxon>
        <taxon>Sordariomycetes</taxon>
        <taxon>Hypocreomycetidae</taxon>
        <taxon>Hypocreales</taxon>
        <taxon>Nectriaceae</taxon>
        <taxon>Neonectria</taxon>
    </lineage>
</organism>
<evidence type="ECO:0000256" key="4">
    <source>
        <dbReference type="ARBA" id="ARBA00022801"/>
    </source>
</evidence>
<keyword evidence="2 7" id="KW-0645">Protease</keyword>
<dbReference type="InterPro" id="IPR001567">
    <property type="entry name" value="Pept_M3A_M3B_dom"/>
</dbReference>
<dbReference type="CDD" id="cd06455">
    <property type="entry name" value="M3A_TOP"/>
    <property type="match status" value="1"/>
</dbReference>
<reference evidence="9 10" key="1">
    <citation type="submission" date="2015-09" db="EMBL/GenBank/DDBJ databases">
        <title>Draft genome of a European isolate of the apple canker pathogen Neonectria ditissima.</title>
        <authorList>
            <person name="Gomez-Cortecero A."/>
            <person name="Harrison R.J."/>
            <person name="Armitage A.D."/>
        </authorList>
    </citation>
    <scope>NUCLEOTIDE SEQUENCE [LARGE SCALE GENOMIC DNA]</scope>
    <source>
        <strain evidence="9 10">R09/05</strain>
    </source>
</reference>
<dbReference type="InterPro" id="IPR024080">
    <property type="entry name" value="Neurolysin/TOP_N"/>
</dbReference>
<evidence type="ECO:0000256" key="1">
    <source>
        <dbReference type="ARBA" id="ARBA00006040"/>
    </source>
</evidence>
<evidence type="ECO:0000313" key="10">
    <source>
        <dbReference type="Proteomes" id="UP000050424"/>
    </source>
</evidence>